<feature type="domain" description="MADF" evidence="1">
    <location>
        <begin position="85"/>
        <end position="183"/>
    </location>
</feature>
<reference evidence="2 3" key="1">
    <citation type="submission" date="2024-05" db="EMBL/GenBank/DDBJ databases">
        <authorList>
            <person name="Wallberg A."/>
        </authorList>
    </citation>
    <scope>NUCLEOTIDE SEQUENCE [LARGE SCALE GENOMIC DNA]</scope>
</reference>
<evidence type="ECO:0000259" key="1">
    <source>
        <dbReference type="PROSITE" id="PS51029"/>
    </source>
</evidence>
<feature type="non-terminal residue" evidence="2">
    <location>
        <position position="203"/>
    </location>
</feature>
<comment type="caution">
    <text evidence="2">The sequence shown here is derived from an EMBL/GenBank/DDBJ whole genome shotgun (WGS) entry which is preliminary data.</text>
</comment>
<dbReference type="Pfam" id="PF10545">
    <property type="entry name" value="MADF_DNA_bdg"/>
    <property type="match status" value="1"/>
</dbReference>
<evidence type="ECO:0000313" key="3">
    <source>
        <dbReference type="Proteomes" id="UP001497623"/>
    </source>
</evidence>
<keyword evidence="3" id="KW-1185">Reference proteome</keyword>
<dbReference type="PANTHER" id="PTHR21505:SF8">
    <property type="entry name" value="DPT-YFP REPRESSOR BY OVEREXPRESSION, ISOFORM D-RELATED"/>
    <property type="match status" value="1"/>
</dbReference>
<protein>
    <recommendedName>
        <fullName evidence="1">MADF domain-containing protein</fullName>
    </recommendedName>
</protein>
<dbReference type="PANTHER" id="PTHR21505">
    <property type="entry name" value="MADF DOMAIN-CONTAINING PROTEIN-RELATED"/>
    <property type="match status" value="1"/>
</dbReference>
<feature type="non-terminal residue" evidence="2">
    <location>
        <position position="1"/>
    </location>
</feature>
<proteinExistence type="predicted"/>
<sequence length="203" mass="23345">SLAILAMDDTRNTHVVIKVGNSAVATMSYPKDTQELTRLPDNAAFLGDNEDTKMLSQAVNFAMTSRQKSVNTASRCQERKKFWREFIELYREHPSLWKVKSEAYKNRDIKNAGYAVLIEKMRIVDPKANRRAVVKKINSLRVTFRKEVRKMLISENSGADINDIHKPSLWYFDDLAFLLEEKQDDDDNFNGEEHKEGDNSGTV</sequence>
<dbReference type="InterPro" id="IPR006578">
    <property type="entry name" value="MADF-dom"/>
</dbReference>
<gene>
    <name evidence="2" type="ORF">MNOR_LOCUS554</name>
</gene>
<evidence type="ECO:0000313" key="2">
    <source>
        <dbReference type="EMBL" id="CAL4059432.1"/>
    </source>
</evidence>
<dbReference type="Proteomes" id="UP001497623">
    <property type="component" value="Unassembled WGS sequence"/>
</dbReference>
<dbReference type="SMART" id="SM00595">
    <property type="entry name" value="MADF"/>
    <property type="match status" value="1"/>
</dbReference>
<dbReference type="PROSITE" id="PS51029">
    <property type="entry name" value="MADF"/>
    <property type="match status" value="1"/>
</dbReference>
<organism evidence="2 3">
    <name type="scientific">Meganyctiphanes norvegica</name>
    <name type="common">Northern krill</name>
    <name type="synonym">Thysanopoda norvegica</name>
    <dbReference type="NCBI Taxonomy" id="48144"/>
    <lineage>
        <taxon>Eukaryota</taxon>
        <taxon>Metazoa</taxon>
        <taxon>Ecdysozoa</taxon>
        <taxon>Arthropoda</taxon>
        <taxon>Crustacea</taxon>
        <taxon>Multicrustacea</taxon>
        <taxon>Malacostraca</taxon>
        <taxon>Eumalacostraca</taxon>
        <taxon>Eucarida</taxon>
        <taxon>Euphausiacea</taxon>
        <taxon>Euphausiidae</taxon>
        <taxon>Meganyctiphanes</taxon>
    </lineage>
</organism>
<dbReference type="AlphaFoldDB" id="A0AAV2PJB3"/>
<accession>A0AAV2PJB3</accession>
<dbReference type="EMBL" id="CAXKWB010000127">
    <property type="protein sequence ID" value="CAL4059432.1"/>
    <property type="molecule type" value="Genomic_DNA"/>
</dbReference>
<name>A0AAV2PJB3_MEGNR</name>